<dbReference type="SUPFAM" id="SSF88659">
    <property type="entry name" value="Sigma3 and sigma4 domains of RNA polymerase sigma factors"/>
    <property type="match status" value="2"/>
</dbReference>
<dbReference type="GO" id="GO:0003677">
    <property type="term" value="F:DNA binding"/>
    <property type="evidence" value="ECO:0007669"/>
    <property type="project" value="UniProtKB-KW"/>
</dbReference>
<evidence type="ECO:0000256" key="5">
    <source>
        <dbReference type="RuleBase" id="RU362124"/>
    </source>
</evidence>
<comment type="function">
    <text evidence="5">Sigma factors are initiation factors that promote the attachment of RNA polymerase to specific initiation sites and are then released.</text>
</comment>
<sequence>MIPTQILVSRFYMKEKISLPSVELPPSNDPTAKLFSESKIPGVHTDEILEMVGDDDRKRLPQIIGRYRTAYPDNFSNKSNNKEVVDSKTLRDILSDVAALKEAAPVGYVKVEDIIRRSRSEANEMISIIKQEGSRRPEQCRRYANGQFVHPELADLILARLAVDFAYNPISEPSFSPGINGAKTAPPPKPSSDNRRHRVETRDVSMPAIELPDDKTPEGKEHSEPASNDDAGEEVEKDSGRPAKTTEQLLAEDRMTEDSVKAYLMAIRRTPLLSVVEERSLTLRYRAGDMSAKERLINSNLGLVVSIAKKHTGRGLDFLDLIQAGNLGLIRAIERYDPDYRIRDPETGQVIKDEPLKLSTLATWWIKQAVYREISNRGRGIRLPIHVFESIFRLNRAIRQAAVDAGDALTQSELAARLGVRVEDMEQVLNYNRTIESLDAGLLRGRGSLDEESPRHQFISDKKMADPELAMAYQTAKKELRTLMQQFGLNKKEIHILNLRLGLNKSTGADCTLEEIGQYYNVSRERIRQIESRALRKLKFEAKRRGLVKNIKLYIGLLQQCGRAELSAADEQDDAGVLGEPVNPIALPSMTNEPELYPHPYHQLKEHDLVLFWRKVAALSPKERENSSVMHRVKSNLNW</sequence>
<dbReference type="InterPro" id="IPR036388">
    <property type="entry name" value="WH-like_DNA-bd_sf"/>
</dbReference>
<evidence type="ECO:0000256" key="4">
    <source>
        <dbReference type="ARBA" id="ARBA00023163"/>
    </source>
</evidence>
<dbReference type="InterPro" id="IPR007630">
    <property type="entry name" value="RNA_pol_sigma70_r4"/>
</dbReference>
<keyword evidence="3 5" id="KW-0238">DNA-binding</keyword>
<protein>
    <recommendedName>
        <fullName evidence="5">RNA polymerase sigma factor</fullName>
    </recommendedName>
</protein>
<dbReference type="Pfam" id="PF04545">
    <property type="entry name" value="Sigma70_r4"/>
    <property type="match status" value="1"/>
</dbReference>
<evidence type="ECO:0000256" key="3">
    <source>
        <dbReference type="ARBA" id="ARBA00023125"/>
    </source>
</evidence>
<dbReference type="PROSITE" id="PS00715">
    <property type="entry name" value="SIGMA70_1"/>
    <property type="match status" value="1"/>
</dbReference>
<dbReference type="Pfam" id="PF00140">
    <property type="entry name" value="Sigma70_r1_2"/>
    <property type="match status" value="1"/>
</dbReference>
<dbReference type="PRINTS" id="PR00046">
    <property type="entry name" value="SIGMA70FCT"/>
</dbReference>
<dbReference type="Proteomes" id="UP000179010">
    <property type="component" value="Unassembled WGS sequence"/>
</dbReference>
<dbReference type="InterPro" id="IPR000943">
    <property type="entry name" value="RNA_pol_sigma70"/>
</dbReference>
<feature type="region of interest" description="Disordered" evidence="6">
    <location>
        <begin position="173"/>
        <end position="249"/>
    </location>
</feature>
<keyword evidence="1 5" id="KW-0805">Transcription regulation</keyword>
<feature type="compositionally biased region" description="Basic and acidic residues" evidence="6">
    <location>
        <begin position="212"/>
        <end position="224"/>
    </location>
</feature>
<dbReference type="PROSITE" id="PS00716">
    <property type="entry name" value="SIGMA70_2"/>
    <property type="match status" value="1"/>
</dbReference>
<dbReference type="PANTHER" id="PTHR30603">
    <property type="entry name" value="RNA POLYMERASE SIGMA FACTOR RPO"/>
    <property type="match status" value="1"/>
</dbReference>
<accession>A0A1F4PP19</accession>
<dbReference type="SUPFAM" id="SSF88946">
    <property type="entry name" value="Sigma2 domain of RNA polymerase sigma factors"/>
    <property type="match status" value="1"/>
</dbReference>
<dbReference type="NCBIfam" id="TIGR02937">
    <property type="entry name" value="sigma70-ECF"/>
    <property type="match status" value="1"/>
</dbReference>
<dbReference type="CDD" id="cd06171">
    <property type="entry name" value="Sigma70_r4"/>
    <property type="match status" value="1"/>
</dbReference>
<dbReference type="GO" id="GO:0006352">
    <property type="term" value="P:DNA-templated transcription initiation"/>
    <property type="evidence" value="ECO:0007669"/>
    <property type="project" value="InterPro"/>
</dbReference>
<evidence type="ECO:0000256" key="6">
    <source>
        <dbReference type="SAM" id="MobiDB-lite"/>
    </source>
</evidence>
<dbReference type="InterPro" id="IPR014284">
    <property type="entry name" value="RNA_pol_sigma-70_dom"/>
</dbReference>
<evidence type="ECO:0000259" key="8">
    <source>
        <dbReference type="PROSITE" id="PS00716"/>
    </source>
</evidence>
<organism evidence="9 10">
    <name type="scientific">candidate division Kazan bacterium RIFCSPLOWO2_01_FULL_48_13</name>
    <dbReference type="NCBI Taxonomy" id="1798539"/>
    <lineage>
        <taxon>Bacteria</taxon>
        <taxon>Bacteria division Kazan-3B-28</taxon>
    </lineage>
</organism>
<keyword evidence="4 5" id="KW-0804">Transcription</keyword>
<dbReference type="EMBL" id="METE01000002">
    <property type="protein sequence ID" value="OGB85593.1"/>
    <property type="molecule type" value="Genomic_DNA"/>
</dbReference>
<feature type="domain" description="RNA polymerase sigma-70" evidence="8">
    <location>
        <begin position="512"/>
        <end position="538"/>
    </location>
</feature>
<evidence type="ECO:0000256" key="1">
    <source>
        <dbReference type="ARBA" id="ARBA00023015"/>
    </source>
</evidence>
<evidence type="ECO:0000313" key="10">
    <source>
        <dbReference type="Proteomes" id="UP000179010"/>
    </source>
</evidence>
<keyword evidence="2 5" id="KW-0731">Sigma factor</keyword>
<comment type="similarity">
    <text evidence="5">Belongs to the sigma-70 factor family.</text>
</comment>
<evidence type="ECO:0000259" key="7">
    <source>
        <dbReference type="PROSITE" id="PS00715"/>
    </source>
</evidence>
<dbReference type="InterPro" id="IPR009042">
    <property type="entry name" value="RNA_pol_sigma70_r1_2"/>
</dbReference>
<comment type="caution">
    <text evidence="9">The sequence shown here is derived from an EMBL/GenBank/DDBJ whole genome shotgun (WGS) entry which is preliminary data.</text>
</comment>
<reference evidence="9 10" key="1">
    <citation type="journal article" date="2016" name="Nat. Commun.">
        <title>Thousands of microbial genomes shed light on interconnected biogeochemical processes in an aquifer system.</title>
        <authorList>
            <person name="Anantharaman K."/>
            <person name="Brown C.T."/>
            <person name="Hug L.A."/>
            <person name="Sharon I."/>
            <person name="Castelle C.J."/>
            <person name="Probst A.J."/>
            <person name="Thomas B.C."/>
            <person name="Singh A."/>
            <person name="Wilkins M.J."/>
            <person name="Karaoz U."/>
            <person name="Brodie E.L."/>
            <person name="Williams K.H."/>
            <person name="Hubbard S.S."/>
            <person name="Banfield J.F."/>
        </authorList>
    </citation>
    <scope>NUCLEOTIDE SEQUENCE [LARGE SCALE GENOMIC DNA]</scope>
</reference>
<proteinExistence type="inferred from homology"/>
<evidence type="ECO:0000313" key="9">
    <source>
        <dbReference type="EMBL" id="OGB85593.1"/>
    </source>
</evidence>
<dbReference type="Gene3D" id="1.10.10.10">
    <property type="entry name" value="Winged helix-like DNA-binding domain superfamily/Winged helix DNA-binding domain"/>
    <property type="match status" value="2"/>
</dbReference>
<dbReference type="Pfam" id="PF04542">
    <property type="entry name" value="Sigma70_r2"/>
    <property type="match status" value="1"/>
</dbReference>
<evidence type="ECO:0000256" key="2">
    <source>
        <dbReference type="ARBA" id="ARBA00023082"/>
    </source>
</evidence>
<dbReference type="PANTHER" id="PTHR30603:SF47">
    <property type="entry name" value="RNA POLYMERASE SIGMA FACTOR SIGD, CHLOROPLASTIC"/>
    <property type="match status" value="1"/>
</dbReference>
<dbReference type="InterPro" id="IPR013324">
    <property type="entry name" value="RNA_pol_sigma_r3/r4-like"/>
</dbReference>
<dbReference type="InterPro" id="IPR007627">
    <property type="entry name" value="RNA_pol_sigma70_r2"/>
</dbReference>
<name>A0A1F4PP19_UNCK3</name>
<dbReference type="InterPro" id="IPR050239">
    <property type="entry name" value="Sigma-70_RNA_pol_init_factors"/>
</dbReference>
<dbReference type="STRING" id="1798539.A2994_01055"/>
<dbReference type="InterPro" id="IPR013325">
    <property type="entry name" value="RNA_pol_sigma_r2"/>
</dbReference>
<feature type="domain" description="RNA polymerase sigma-70" evidence="7">
    <location>
        <begin position="320"/>
        <end position="333"/>
    </location>
</feature>
<dbReference type="AlphaFoldDB" id="A0A1F4PP19"/>
<dbReference type="GO" id="GO:0016987">
    <property type="term" value="F:sigma factor activity"/>
    <property type="evidence" value="ECO:0007669"/>
    <property type="project" value="UniProtKB-KW"/>
</dbReference>
<dbReference type="Gene3D" id="1.10.601.10">
    <property type="entry name" value="RNA Polymerase Primary Sigma Factor"/>
    <property type="match status" value="1"/>
</dbReference>
<gene>
    <name evidence="9" type="ORF">A2994_01055</name>
</gene>